<organism evidence="1 2">
    <name type="scientific">Mycobacterium colombiense</name>
    <dbReference type="NCBI Taxonomy" id="339268"/>
    <lineage>
        <taxon>Bacteria</taxon>
        <taxon>Bacillati</taxon>
        <taxon>Actinomycetota</taxon>
        <taxon>Actinomycetes</taxon>
        <taxon>Mycobacteriales</taxon>
        <taxon>Mycobacteriaceae</taxon>
        <taxon>Mycobacterium</taxon>
        <taxon>Mycobacterium avium complex (MAC)</taxon>
    </lineage>
</organism>
<evidence type="ECO:0000313" key="2">
    <source>
        <dbReference type="Proteomes" id="UP000250915"/>
    </source>
</evidence>
<accession>A0A329MFL1</accession>
<dbReference type="RefSeq" id="WP_112631718.1">
    <property type="nucleotide sequence ID" value="NZ_QMEV01000004.1"/>
</dbReference>
<protein>
    <submittedName>
        <fullName evidence="1">Uncharacterized protein</fullName>
    </submittedName>
</protein>
<reference evidence="1 2" key="1">
    <citation type="submission" date="2018-06" db="EMBL/GenBank/DDBJ databases">
        <title>NTM in soil in Japan.</title>
        <authorList>
            <person name="Ohya K."/>
        </authorList>
    </citation>
    <scope>NUCLEOTIDE SEQUENCE [LARGE SCALE GENOMIC DNA]</scope>
    <source>
        <strain evidence="1 2">GF28</strain>
    </source>
</reference>
<gene>
    <name evidence="1" type="ORF">DQP57_03830</name>
</gene>
<dbReference type="AlphaFoldDB" id="A0A329MFL1"/>
<dbReference type="EMBL" id="QMEV01000004">
    <property type="protein sequence ID" value="RAV16007.1"/>
    <property type="molecule type" value="Genomic_DNA"/>
</dbReference>
<comment type="caution">
    <text evidence="1">The sequence shown here is derived from an EMBL/GenBank/DDBJ whole genome shotgun (WGS) entry which is preliminary data.</text>
</comment>
<name>A0A329MFL1_9MYCO</name>
<evidence type="ECO:0000313" key="1">
    <source>
        <dbReference type="EMBL" id="RAV16007.1"/>
    </source>
</evidence>
<dbReference type="Proteomes" id="UP000250915">
    <property type="component" value="Unassembled WGS sequence"/>
</dbReference>
<sequence length="62" mass="6983">MARIMGNYSPSVKVAQNQRYAVVTLAGFRFSMNKIETLDFAKQLVIVAEQLELPPLIKAEDK</sequence>
<proteinExistence type="predicted"/>